<proteinExistence type="predicted"/>
<reference evidence="1 2" key="1">
    <citation type="journal article" date="2021" name="Int. J. Syst. Evol. Microbiol.">
        <title>Reticulibacter mediterranei gen. nov., sp. nov., within the new family Reticulibacteraceae fam. nov., and Ktedonospora formicarum gen. nov., sp. nov., Ktedonobacter robiniae sp. nov., Dictyobacter formicarum sp. nov. and Dictyobacter arantiisoli sp. nov., belonging to the class Ktedonobacteria.</title>
        <authorList>
            <person name="Yabe S."/>
            <person name="Zheng Y."/>
            <person name="Wang C.M."/>
            <person name="Sakai Y."/>
            <person name="Abe K."/>
            <person name="Yokota A."/>
            <person name="Donadio S."/>
            <person name="Cavaletti L."/>
            <person name="Monciardini P."/>
        </authorList>
    </citation>
    <scope>NUCLEOTIDE SEQUENCE [LARGE SCALE GENOMIC DNA]</scope>
    <source>
        <strain evidence="1 2">SOSP1-30</strain>
    </source>
</reference>
<protein>
    <submittedName>
        <fullName evidence="1">Uncharacterized protein</fullName>
    </submittedName>
</protein>
<evidence type="ECO:0000313" key="2">
    <source>
        <dbReference type="Proteomes" id="UP000654345"/>
    </source>
</evidence>
<name>A0ABQ3UU24_9CHLR</name>
<gene>
    <name evidence="1" type="ORF">KSB_43450</name>
</gene>
<dbReference type="EMBL" id="BNJG01000002">
    <property type="protein sequence ID" value="GHO55870.1"/>
    <property type="molecule type" value="Genomic_DNA"/>
</dbReference>
<dbReference type="Proteomes" id="UP000654345">
    <property type="component" value="Unassembled WGS sequence"/>
</dbReference>
<comment type="caution">
    <text evidence="1">The sequence shown here is derived from an EMBL/GenBank/DDBJ whole genome shotgun (WGS) entry which is preliminary data.</text>
</comment>
<keyword evidence="2" id="KW-1185">Reference proteome</keyword>
<accession>A0ABQ3UU24</accession>
<organism evidence="1 2">
    <name type="scientific">Ktedonobacter robiniae</name>
    <dbReference type="NCBI Taxonomy" id="2778365"/>
    <lineage>
        <taxon>Bacteria</taxon>
        <taxon>Bacillati</taxon>
        <taxon>Chloroflexota</taxon>
        <taxon>Ktedonobacteria</taxon>
        <taxon>Ktedonobacterales</taxon>
        <taxon>Ktedonobacteraceae</taxon>
        <taxon>Ktedonobacter</taxon>
    </lineage>
</organism>
<sequence length="60" mass="6716">MNVLTLNEETSLLLDICQQEARVEDVIREAEQQLGETDLADDILAMLTLLQEKHIVGVHG</sequence>
<evidence type="ECO:0000313" key="1">
    <source>
        <dbReference type="EMBL" id="GHO55870.1"/>
    </source>
</evidence>